<dbReference type="Gene3D" id="3.40.980.10">
    <property type="entry name" value="MoaB/Mog-like domain"/>
    <property type="match status" value="1"/>
</dbReference>
<dbReference type="CDD" id="cd00885">
    <property type="entry name" value="cinA"/>
    <property type="match status" value="1"/>
</dbReference>
<dbReference type="SUPFAM" id="SSF53218">
    <property type="entry name" value="Molybdenum cofactor biosynthesis proteins"/>
    <property type="match status" value="1"/>
</dbReference>
<dbReference type="PANTHER" id="PTHR13939:SF0">
    <property type="entry name" value="NMN AMIDOHYDROLASE-LIKE PROTEIN YFAY"/>
    <property type="match status" value="1"/>
</dbReference>
<dbReference type="AlphaFoldDB" id="A0A382GGZ7"/>
<dbReference type="InterPro" id="IPR056596">
    <property type="entry name" value="FLAD1_M"/>
</dbReference>
<gene>
    <name evidence="2" type="ORF">METZ01_LOCUS226828</name>
</gene>
<dbReference type="Pfam" id="PF24102">
    <property type="entry name" value="FLAD1_M"/>
    <property type="match status" value="1"/>
</dbReference>
<protein>
    <recommendedName>
        <fullName evidence="1">MoaB/Mog domain-containing protein</fullName>
    </recommendedName>
</protein>
<feature type="non-terminal residue" evidence="2">
    <location>
        <position position="1"/>
    </location>
</feature>
<reference evidence="2" key="1">
    <citation type="submission" date="2018-05" db="EMBL/GenBank/DDBJ databases">
        <authorList>
            <person name="Lanie J.A."/>
            <person name="Ng W.-L."/>
            <person name="Kazmierczak K.M."/>
            <person name="Andrzejewski T.M."/>
            <person name="Davidsen T.M."/>
            <person name="Wayne K.J."/>
            <person name="Tettelin H."/>
            <person name="Glass J.I."/>
            <person name="Rusch D."/>
            <person name="Podicherti R."/>
            <person name="Tsui H.-C.T."/>
            <person name="Winkler M.E."/>
        </authorList>
    </citation>
    <scope>NUCLEOTIDE SEQUENCE</scope>
</reference>
<dbReference type="PANTHER" id="PTHR13939">
    <property type="entry name" value="NICOTINAMIDE-NUCLEOTIDE AMIDOHYDROLASE PNCC"/>
    <property type="match status" value="1"/>
</dbReference>
<feature type="domain" description="MoaB/Mog" evidence="1">
    <location>
        <begin position="1"/>
        <end position="153"/>
    </location>
</feature>
<dbReference type="InterPro" id="IPR050101">
    <property type="entry name" value="CinA"/>
</dbReference>
<evidence type="ECO:0000313" key="2">
    <source>
        <dbReference type="EMBL" id="SVB73974.1"/>
    </source>
</evidence>
<proteinExistence type="predicted"/>
<organism evidence="2">
    <name type="scientific">marine metagenome</name>
    <dbReference type="NCBI Taxonomy" id="408172"/>
    <lineage>
        <taxon>unclassified sequences</taxon>
        <taxon>metagenomes</taxon>
        <taxon>ecological metagenomes</taxon>
    </lineage>
</organism>
<dbReference type="InterPro" id="IPR036425">
    <property type="entry name" value="MoaB/Mog-like_dom_sf"/>
</dbReference>
<evidence type="ECO:0000259" key="1">
    <source>
        <dbReference type="SMART" id="SM00852"/>
    </source>
</evidence>
<accession>A0A382GGZ7</accession>
<sequence length="235" mass="25393">SGRTKDQNLSFLADALNDVGVQLRECRVIPDVETEIVEAVNNLRAKLDYVFTTGGIGPTHDDITVDSVGTAFGLPVDFHPEAVKILKAHYAHTGAELNQARMRMARTPLGASLVENPVSKAPGFRIENVYVLAGIPSICQAMFHSLKHELVGGDPMRSVAIAVYLGEGTLAKGLTALQDKYLDVGLGSYPFHRDGRFGASIVARSQSPDRLVAAVDEIRQMIRDLDGEPIEEAEA</sequence>
<dbReference type="SMART" id="SM00852">
    <property type="entry name" value="MoCF_biosynth"/>
    <property type="match status" value="1"/>
</dbReference>
<dbReference type="InterPro" id="IPR001453">
    <property type="entry name" value="MoaB/Mog_dom"/>
</dbReference>
<dbReference type="Pfam" id="PF00994">
    <property type="entry name" value="MoCF_biosynth"/>
    <property type="match status" value="1"/>
</dbReference>
<dbReference type="EMBL" id="UINC01055281">
    <property type="protein sequence ID" value="SVB73974.1"/>
    <property type="molecule type" value="Genomic_DNA"/>
</dbReference>
<name>A0A382GGZ7_9ZZZZ</name>